<dbReference type="EMBL" id="DYVF01000050">
    <property type="protein sequence ID" value="HJG31440.1"/>
    <property type="molecule type" value="Genomic_DNA"/>
</dbReference>
<dbReference type="InterPro" id="IPR029044">
    <property type="entry name" value="Nucleotide-diphossugar_trans"/>
</dbReference>
<dbReference type="SUPFAM" id="SSF53448">
    <property type="entry name" value="Nucleotide-diphospho-sugar transferases"/>
    <property type="match status" value="1"/>
</dbReference>
<dbReference type="Pfam" id="PF12804">
    <property type="entry name" value="NTP_transf_3"/>
    <property type="match status" value="1"/>
</dbReference>
<name>A0A921ITB1_9ACTN</name>
<comment type="caution">
    <text evidence="2">The sequence shown here is derived from an EMBL/GenBank/DDBJ whole genome shotgun (WGS) entry which is preliminary data.</text>
</comment>
<gene>
    <name evidence="2" type="ORF">K8U80_08615</name>
</gene>
<dbReference type="Proteomes" id="UP000746751">
    <property type="component" value="Unassembled WGS sequence"/>
</dbReference>
<protein>
    <submittedName>
        <fullName evidence="2">Nucleotidyltransferase family protein</fullName>
    </submittedName>
</protein>
<sequence>MRIGCVIMASGEGRRFARIAGAGRNKLLADAGGMPLVVRTVRSVPAARFEVVVSTRWPEVARVLDGMAPGVPVALHEGGFRSDSVRAGLAAGDARWDGCLFVPGDQPLVSPASYEALARAFEGDPTRAWRLAWQGAPASPVLFPRACFGALMGLAGKDGGSSLLRCGAVDVSMVEAVRAEELMDVDTPEDLEAVCRVLEGMAG</sequence>
<dbReference type="Gene3D" id="3.90.550.10">
    <property type="entry name" value="Spore Coat Polysaccharide Biosynthesis Protein SpsA, Chain A"/>
    <property type="match status" value="1"/>
</dbReference>
<reference evidence="2" key="1">
    <citation type="journal article" date="2021" name="PeerJ">
        <title>Extensive microbial diversity within the chicken gut microbiome revealed by metagenomics and culture.</title>
        <authorList>
            <person name="Gilroy R."/>
            <person name="Ravi A."/>
            <person name="Getino M."/>
            <person name="Pursley I."/>
            <person name="Horton D.L."/>
            <person name="Alikhan N.F."/>
            <person name="Baker D."/>
            <person name="Gharbi K."/>
            <person name="Hall N."/>
            <person name="Watson M."/>
            <person name="Adriaenssens E.M."/>
            <person name="Foster-Nyarko E."/>
            <person name="Jarju S."/>
            <person name="Secka A."/>
            <person name="Antonio M."/>
            <person name="Oren A."/>
            <person name="Chaudhuri R.R."/>
            <person name="La Ragione R."/>
            <person name="Hildebrand F."/>
            <person name="Pallen M.J."/>
        </authorList>
    </citation>
    <scope>NUCLEOTIDE SEQUENCE</scope>
    <source>
        <strain evidence="2">ChiGjej2B2-7701</strain>
    </source>
</reference>
<evidence type="ECO:0000313" key="2">
    <source>
        <dbReference type="EMBL" id="HJG31440.1"/>
    </source>
</evidence>
<dbReference type="PANTHER" id="PTHR43777">
    <property type="entry name" value="MOLYBDENUM COFACTOR CYTIDYLYLTRANSFERASE"/>
    <property type="match status" value="1"/>
</dbReference>
<proteinExistence type="predicted"/>
<dbReference type="PANTHER" id="PTHR43777:SF1">
    <property type="entry name" value="MOLYBDENUM COFACTOR CYTIDYLYLTRANSFERASE"/>
    <property type="match status" value="1"/>
</dbReference>
<dbReference type="InterPro" id="IPR025877">
    <property type="entry name" value="MobA-like_NTP_Trfase"/>
</dbReference>
<reference evidence="2" key="2">
    <citation type="submission" date="2021-09" db="EMBL/GenBank/DDBJ databases">
        <authorList>
            <person name="Gilroy R."/>
        </authorList>
    </citation>
    <scope>NUCLEOTIDE SEQUENCE</scope>
    <source>
        <strain evidence="2">ChiGjej2B2-7701</strain>
    </source>
</reference>
<evidence type="ECO:0000313" key="3">
    <source>
        <dbReference type="Proteomes" id="UP000746751"/>
    </source>
</evidence>
<organism evidence="2 3">
    <name type="scientific">Collinsella ihumii</name>
    <dbReference type="NCBI Taxonomy" id="1720204"/>
    <lineage>
        <taxon>Bacteria</taxon>
        <taxon>Bacillati</taxon>
        <taxon>Actinomycetota</taxon>
        <taxon>Coriobacteriia</taxon>
        <taxon>Coriobacteriales</taxon>
        <taxon>Coriobacteriaceae</taxon>
        <taxon>Collinsella</taxon>
    </lineage>
</organism>
<dbReference type="GO" id="GO:0016779">
    <property type="term" value="F:nucleotidyltransferase activity"/>
    <property type="evidence" value="ECO:0007669"/>
    <property type="project" value="UniProtKB-ARBA"/>
</dbReference>
<accession>A0A921ITB1</accession>
<dbReference type="AlphaFoldDB" id="A0A921ITB1"/>
<evidence type="ECO:0000259" key="1">
    <source>
        <dbReference type="Pfam" id="PF12804"/>
    </source>
</evidence>
<dbReference type="CDD" id="cd04182">
    <property type="entry name" value="GT_2_like_f"/>
    <property type="match status" value="1"/>
</dbReference>
<feature type="domain" description="MobA-like NTP transferase" evidence="1">
    <location>
        <begin position="5"/>
        <end position="165"/>
    </location>
</feature>